<dbReference type="PANTHER" id="PTHR45642:SF77">
    <property type="entry name" value="GDSL-LIKE LIPASE_ACYLHYDROLASE"/>
    <property type="match status" value="1"/>
</dbReference>
<dbReference type="OrthoDB" id="1600564at2759"/>
<sequence length="361" mass="39865">MKLLFQNQKLICYLATILIISLHYGDALNLPNNETVPALIVFGDSVVDSGNNNYINTIVKCNFEPYGRDFGGGNQPTGRFSNGLVPSDIIASKFGVKKILPAYLDPNLQLQDLLTGVSFASGGAGYDPLTSKLASVISLSEQLNMFKEYKNKIKKAVGEKRMEMIITKSVYIVCIGSDDIANTYAQSPFRSAEYDIPSYTDLLASYASNFLQELYGLGGRRIGVIGMPNIGCVPSQRTIRGGIQRGCSDLENQAATLFNSKLVSQIEAFQHQFLEAKLVYLDIYNPLMDITQNPTKYGFEVSDRGCCGTGNIEVSVLCNHYSSDTCSNPSSYVFWDSYHPTQEAYNVLCSMVIDDKIKDFF</sequence>
<dbReference type="InterPro" id="IPR050592">
    <property type="entry name" value="GDSL_lipolytic_enzyme"/>
</dbReference>
<dbReference type="AlphaFoldDB" id="A0A1S2YZ10"/>
<dbReference type="GeneID" id="101509148"/>
<dbReference type="InterPro" id="IPR001087">
    <property type="entry name" value="GDSL"/>
</dbReference>
<protein>
    <submittedName>
        <fullName evidence="4">GDSL esterase/lipase EXL3-like</fullName>
    </submittedName>
</protein>
<dbReference type="GO" id="GO:0016788">
    <property type="term" value="F:hydrolase activity, acting on ester bonds"/>
    <property type="evidence" value="ECO:0007669"/>
    <property type="project" value="InterPro"/>
</dbReference>
<proteinExistence type="inferred from homology"/>
<dbReference type="Pfam" id="PF00657">
    <property type="entry name" value="Lipase_GDSL"/>
    <property type="match status" value="1"/>
</dbReference>
<keyword evidence="3" id="KW-1185">Reference proteome</keyword>
<keyword evidence="2" id="KW-0732">Signal</keyword>
<dbReference type="eggNOG" id="ENOG502QS27">
    <property type="taxonomic scope" value="Eukaryota"/>
</dbReference>
<comment type="similarity">
    <text evidence="1">Belongs to the 'GDSL' lipolytic enzyme family.</text>
</comment>
<dbReference type="RefSeq" id="XP_004512156.1">
    <property type="nucleotide sequence ID" value="XM_004512099.3"/>
</dbReference>
<dbReference type="KEGG" id="cam:101509148"/>
<dbReference type="InterPro" id="IPR035669">
    <property type="entry name" value="SGNH_plant_lipase-like"/>
</dbReference>
<evidence type="ECO:0000256" key="1">
    <source>
        <dbReference type="ARBA" id="ARBA00008668"/>
    </source>
</evidence>
<reference evidence="4" key="2">
    <citation type="submission" date="2025-08" db="UniProtKB">
        <authorList>
            <consortium name="RefSeq"/>
        </authorList>
    </citation>
    <scope>IDENTIFICATION</scope>
    <source>
        <tissue evidence="4">Etiolated seedlings</tissue>
    </source>
</reference>
<evidence type="ECO:0000313" key="4">
    <source>
        <dbReference type="RefSeq" id="XP_004512156.1"/>
    </source>
</evidence>
<dbReference type="PaxDb" id="3827-XP_004512156.1"/>
<evidence type="ECO:0000256" key="2">
    <source>
        <dbReference type="SAM" id="SignalP"/>
    </source>
</evidence>
<dbReference type="Proteomes" id="UP000087171">
    <property type="component" value="Chromosome Ca8"/>
</dbReference>
<dbReference type="FunFam" id="3.40.50.1110:FF:000003">
    <property type="entry name" value="GDSL esterase/lipase APG"/>
    <property type="match status" value="1"/>
</dbReference>
<dbReference type="PANTHER" id="PTHR45642">
    <property type="entry name" value="GDSL ESTERASE/LIPASE EXL3"/>
    <property type="match status" value="1"/>
</dbReference>
<organism evidence="3 4">
    <name type="scientific">Cicer arietinum</name>
    <name type="common">Chickpea</name>
    <name type="synonym">Garbanzo</name>
    <dbReference type="NCBI Taxonomy" id="3827"/>
    <lineage>
        <taxon>Eukaryota</taxon>
        <taxon>Viridiplantae</taxon>
        <taxon>Streptophyta</taxon>
        <taxon>Embryophyta</taxon>
        <taxon>Tracheophyta</taxon>
        <taxon>Spermatophyta</taxon>
        <taxon>Magnoliopsida</taxon>
        <taxon>eudicotyledons</taxon>
        <taxon>Gunneridae</taxon>
        <taxon>Pentapetalae</taxon>
        <taxon>rosids</taxon>
        <taxon>fabids</taxon>
        <taxon>Fabales</taxon>
        <taxon>Fabaceae</taxon>
        <taxon>Papilionoideae</taxon>
        <taxon>50 kb inversion clade</taxon>
        <taxon>NPAAA clade</taxon>
        <taxon>Hologalegina</taxon>
        <taxon>IRL clade</taxon>
        <taxon>Cicereae</taxon>
        <taxon>Cicer</taxon>
    </lineage>
</organism>
<dbReference type="CDD" id="cd01837">
    <property type="entry name" value="SGNH_plant_lipase_like"/>
    <property type="match status" value="1"/>
</dbReference>
<reference evidence="3" key="1">
    <citation type="journal article" date="2013" name="Nat. Biotechnol.">
        <title>Draft genome sequence of chickpea (Cicer arietinum) provides a resource for trait improvement.</title>
        <authorList>
            <person name="Varshney R.K."/>
            <person name="Song C."/>
            <person name="Saxena R.K."/>
            <person name="Azam S."/>
            <person name="Yu S."/>
            <person name="Sharpe A.G."/>
            <person name="Cannon S."/>
            <person name="Baek J."/>
            <person name="Rosen B.D."/>
            <person name="Tar'an B."/>
            <person name="Millan T."/>
            <person name="Zhang X."/>
            <person name="Ramsay L.D."/>
            <person name="Iwata A."/>
            <person name="Wang Y."/>
            <person name="Nelson W."/>
            <person name="Farmer A.D."/>
            <person name="Gaur P.M."/>
            <person name="Soderlund C."/>
            <person name="Penmetsa R.V."/>
            <person name="Xu C."/>
            <person name="Bharti A.K."/>
            <person name="He W."/>
            <person name="Winter P."/>
            <person name="Zhao S."/>
            <person name="Hane J.K."/>
            <person name="Carrasquilla-Garcia N."/>
            <person name="Condie J.A."/>
            <person name="Upadhyaya H.D."/>
            <person name="Luo M.C."/>
            <person name="Thudi M."/>
            <person name="Gowda C.L."/>
            <person name="Singh N.P."/>
            <person name="Lichtenzveig J."/>
            <person name="Gali K.K."/>
            <person name="Rubio J."/>
            <person name="Nadarajan N."/>
            <person name="Dolezel J."/>
            <person name="Bansal K.C."/>
            <person name="Xu X."/>
            <person name="Edwards D."/>
            <person name="Zhang G."/>
            <person name="Kahl G."/>
            <person name="Gil J."/>
            <person name="Singh K.B."/>
            <person name="Datta S.K."/>
            <person name="Jackson S.A."/>
            <person name="Wang J."/>
            <person name="Cook D.R."/>
        </authorList>
    </citation>
    <scope>NUCLEOTIDE SEQUENCE [LARGE SCALE GENOMIC DNA]</scope>
    <source>
        <strain evidence="3">cv. CDC Frontier</strain>
    </source>
</reference>
<accession>A0A1S2YZ10</accession>
<feature type="chain" id="PRO_5010353221" evidence="2">
    <location>
        <begin position="28"/>
        <end position="361"/>
    </location>
</feature>
<feature type="signal peptide" evidence="2">
    <location>
        <begin position="1"/>
        <end position="27"/>
    </location>
</feature>
<name>A0A1S2YZ10_CICAR</name>
<dbReference type="Gene3D" id="3.40.50.1110">
    <property type="entry name" value="SGNH hydrolase"/>
    <property type="match status" value="1"/>
</dbReference>
<dbReference type="GO" id="GO:0005576">
    <property type="term" value="C:extracellular region"/>
    <property type="evidence" value="ECO:0007669"/>
    <property type="project" value="TreeGrafter"/>
</dbReference>
<dbReference type="InterPro" id="IPR036514">
    <property type="entry name" value="SGNH_hydro_sf"/>
</dbReference>
<gene>
    <name evidence="4" type="primary">LOC101509148</name>
</gene>
<dbReference type="SUPFAM" id="SSF52266">
    <property type="entry name" value="SGNH hydrolase"/>
    <property type="match status" value="1"/>
</dbReference>
<evidence type="ECO:0000313" key="3">
    <source>
        <dbReference type="Proteomes" id="UP000087171"/>
    </source>
</evidence>